<organism evidence="2 3">
    <name type="scientific">Dendryphion nanum</name>
    <dbReference type="NCBI Taxonomy" id="256645"/>
    <lineage>
        <taxon>Eukaryota</taxon>
        <taxon>Fungi</taxon>
        <taxon>Dikarya</taxon>
        <taxon>Ascomycota</taxon>
        <taxon>Pezizomycotina</taxon>
        <taxon>Dothideomycetes</taxon>
        <taxon>Pleosporomycetidae</taxon>
        <taxon>Pleosporales</taxon>
        <taxon>Torulaceae</taxon>
        <taxon>Dendryphion</taxon>
    </lineage>
</organism>
<reference evidence="2" key="1">
    <citation type="journal article" date="2021" name="Nat. Commun.">
        <title>Genetic determinants of endophytism in the Arabidopsis root mycobiome.</title>
        <authorList>
            <person name="Mesny F."/>
            <person name="Miyauchi S."/>
            <person name="Thiergart T."/>
            <person name="Pickel B."/>
            <person name="Atanasova L."/>
            <person name="Karlsson M."/>
            <person name="Huettel B."/>
            <person name="Barry K.W."/>
            <person name="Haridas S."/>
            <person name="Chen C."/>
            <person name="Bauer D."/>
            <person name="Andreopoulos W."/>
            <person name="Pangilinan J."/>
            <person name="LaButti K."/>
            <person name="Riley R."/>
            <person name="Lipzen A."/>
            <person name="Clum A."/>
            <person name="Drula E."/>
            <person name="Henrissat B."/>
            <person name="Kohler A."/>
            <person name="Grigoriev I.V."/>
            <person name="Martin F.M."/>
            <person name="Hacquard S."/>
        </authorList>
    </citation>
    <scope>NUCLEOTIDE SEQUENCE</scope>
    <source>
        <strain evidence="2">MPI-CAGE-CH-0243</strain>
    </source>
</reference>
<dbReference type="Proteomes" id="UP000700596">
    <property type="component" value="Unassembled WGS sequence"/>
</dbReference>
<dbReference type="AlphaFoldDB" id="A0A9P9D029"/>
<dbReference type="EMBL" id="JAGMWT010000026">
    <property type="protein sequence ID" value="KAH7110865.1"/>
    <property type="molecule type" value="Genomic_DNA"/>
</dbReference>
<protein>
    <submittedName>
        <fullName evidence="2">Uncharacterized protein</fullName>
    </submittedName>
</protein>
<keyword evidence="3" id="KW-1185">Reference proteome</keyword>
<comment type="caution">
    <text evidence="2">The sequence shown here is derived from an EMBL/GenBank/DDBJ whole genome shotgun (WGS) entry which is preliminary data.</text>
</comment>
<name>A0A9P9D029_9PLEO</name>
<feature type="compositionally biased region" description="Acidic residues" evidence="1">
    <location>
        <begin position="529"/>
        <end position="542"/>
    </location>
</feature>
<evidence type="ECO:0000256" key="1">
    <source>
        <dbReference type="SAM" id="MobiDB-lite"/>
    </source>
</evidence>
<gene>
    <name evidence="2" type="ORF">B0J11DRAFT_599148</name>
</gene>
<evidence type="ECO:0000313" key="3">
    <source>
        <dbReference type="Proteomes" id="UP000700596"/>
    </source>
</evidence>
<dbReference type="OrthoDB" id="5327951at2759"/>
<proteinExistence type="predicted"/>
<accession>A0A9P9D029</accession>
<sequence>MDTPLPIPVDQIHRTANLITSLYDILIKMHYIPASAVAYPPHTKLPINTELAASLGIDPLIVELLQNIPYVDAAQVGYNLDLFFGGEFLDYRDDENLKGAARTDPFDYFRQLHGEGHMGVHMPSHMIPLSKMNRKYECVCVYDSSKDVIRIMRYSSSVWDGPRSIDPTYMKLGLPPSIKIWLIYSPDKDSFDDIPGQPAADIVQEMVEGLQSLDSLPLSAQALSGEELKNLYLEHGWPTKLNSASFKISKARMEARFMHRLDHGGGGFYGGDTSQEMNHHVRMARHAQNIAEAEKQLRENEKGAASAPDYGLQWNLKLYRLDYARDLRRYRENLRAVYEAQQRSVKEDELLFYEFAQLSEALNIYQGRILTQTVRLNSGQSTPEQSVNTENVVQTLQAGLSSLQSAWTESRHEVDQWCRENPTLWDPTDYQICFVLAPRQRIDERRRVERDRQSRLRKTTDRIGWNEFKGRLTFLREEERDLEAWKAGLPPDAEEVKRWVEEHLVYTRMGKKMIKDAWADTKRNFDIEEEDEFPEDEVEAETEVGNVGRHEEL</sequence>
<feature type="region of interest" description="Disordered" evidence="1">
    <location>
        <begin position="529"/>
        <end position="553"/>
    </location>
</feature>
<evidence type="ECO:0000313" key="2">
    <source>
        <dbReference type="EMBL" id="KAH7110865.1"/>
    </source>
</evidence>